<dbReference type="InterPro" id="IPR000847">
    <property type="entry name" value="LysR_HTH_N"/>
</dbReference>
<dbReference type="InterPro" id="IPR036390">
    <property type="entry name" value="WH_DNA-bd_sf"/>
</dbReference>
<dbReference type="AlphaFoldDB" id="A0A1H7AYL4"/>
<keyword evidence="7" id="KW-1185">Reference proteome</keyword>
<evidence type="ECO:0000313" key="7">
    <source>
        <dbReference type="Proteomes" id="UP000199379"/>
    </source>
</evidence>
<dbReference type="SUPFAM" id="SSF53850">
    <property type="entry name" value="Periplasmic binding protein-like II"/>
    <property type="match status" value="1"/>
</dbReference>
<evidence type="ECO:0000256" key="4">
    <source>
        <dbReference type="ARBA" id="ARBA00023163"/>
    </source>
</evidence>
<dbReference type="InterPro" id="IPR036388">
    <property type="entry name" value="WH-like_DNA-bd_sf"/>
</dbReference>
<dbReference type="GO" id="GO:0003700">
    <property type="term" value="F:DNA-binding transcription factor activity"/>
    <property type="evidence" value="ECO:0007669"/>
    <property type="project" value="InterPro"/>
</dbReference>
<keyword evidence="3" id="KW-0238">DNA-binding</keyword>
<dbReference type="PANTHER" id="PTHR30537:SF26">
    <property type="entry name" value="GLYCINE CLEAVAGE SYSTEM TRANSCRIPTIONAL ACTIVATOR"/>
    <property type="match status" value="1"/>
</dbReference>
<dbReference type="Pfam" id="PF03466">
    <property type="entry name" value="LysR_substrate"/>
    <property type="match status" value="1"/>
</dbReference>
<evidence type="ECO:0000259" key="5">
    <source>
        <dbReference type="PROSITE" id="PS50931"/>
    </source>
</evidence>
<proteinExistence type="inferred from homology"/>
<dbReference type="CDD" id="cd08432">
    <property type="entry name" value="PBP2_GcdR_TrpI_HvrB_AmpR_like"/>
    <property type="match status" value="1"/>
</dbReference>
<dbReference type="Proteomes" id="UP000199379">
    <property type="component" value="Unassembled WGS sequence"/>
</dbReference>
<feature type="domain" description="HTH lysR-type" evidence="5">
    <location>
        <begin position="4"/>
        <end position="61"/>
    </location>
</feature>
<dbReference type="Gene3D" id="3.40.190.10">
    <property type="entry name" value="Periplasmic binding protein-like II"/>
    <property type="match status" value="2"/>
</dbReference>
<dbReference type="FunFam" id="1.10.10.10:FF:000038">
    <property type="entry name" value="Glycine cleavage system transcriptional activator"/>
    <property type="match status" value="1"/>
</dbReference>
<dbReference type="InterPro" id="IPR058163">
    <property type="entry name" value="LysR-type_TF_proteobact-type"/>
</dbReference>
<dbReference type="PANTHER" id="PTHR30537">
    <property type="entry name" value="HTH-TYPE TRANSCRIPTIONAL REGULATOR"/>
    <property type="match status" value="1"/>
</dbReference>
<evidence type="ECO:0000256" key="1">
    <source>
        <dbReference type="ARBA" id="ARBA00009437"/>
    </source>
</evidence>
<evidence type="ECO:0000256" key="3">
    <source>
        <dbReference type="ARBA" id="ARBA00023125"/>
    </source>
</evidence>
<dbReference type="GO" id="GO:0043565">
    <property type="term" value="F:sequence-specific DNA binding"/>
    <property type="evidence" value="ECO:0007669"/>
    <property type="project" value="TreeGrafter"/>
</dbReference>
<dbReference type="Gene3D" id="1.10.10.10">
    <property type="entry name" value="Winged helix-like DNA-binding domain superfamily/Winged helix DNA-binding domain"/>
    <property type="match status" value="1"/>
</dbReference>
<dbReference type="OrthoDB" id="9813056at2"/>
<dbReference type="GO" id="GO:0006351">
    <property type="term" value="P:DNA-templated transcription"/>
    <property type="evidence" value="ECO:0007669"/>
    <property type="project" value="TreeGrafter"/>
</dbReference>
<name>A0A1H7AYL4_9RHOB</name>
<gene>
    <name evidence="6" type="ORF">SAMN05444007_106104</name>
</gene>
<dbReference type="PROSITE" id="PS50931">
    <property type="entry name" value="HTH_LYSR"/>
    <property type="match status" value="1"/>
</dbReference>
<dbReference type="EMBL" id="FNYD01000006">
    <property type="protein sequence ID" value="SEJ66960.1"/>
    <property type="molecule type" value="Genomic_DNA"/>
</dbReference>
<sequence length="302" mass="33468">MPLPPLNALRAFEAAARHNGFVAAADELCITRGAVSRHVKLLEAHLGVTLFRRTHRGVDLTAAGQRLLPVLTDAFSAIERETRSLTAQGAELRIICPPALSIRWLFPRLESFRRDHPEIRVRLTTEFYGQQGFDAAEYDLGISLEHRPGRSPDIEVQPLFPMVLSPACAPDLAEGGARLTDPHQVGAFTLLHESPRRSDWATWLETFGIGGVDVESGEVFPNLDMAVRAAVMGSGVVMADLFLCREELARGTLVLPFPDMRCETPEGRYCLIGPRDKWKDRKVRAFRDWVAGMSGMDTDAAR</sequence>
<reference evidence="6 7" key="1">
    <citation type="submission" date="2016-10" db="EMBL/GenBank/DDBJ databases">
        <authorList>
            <person name="de Groot N.N."/>
        </authorList>
    </citation>
    <scope>NUCLEOTIDE SEQUENCE [LARGE SCALE GENOMIC DNA]</scope>
    <source>
        <strain evidence="6 7">DSM 29340</strain>
    </source>
</reference>
<dbReference type="InterPro" id="IPR005119">
    <property type="entry name" value="LysR_subst-bd"/>
</dbReference>
<dbReference type="Pfam" id="PF00126">
    <property type="entry name" value="HTH_1"/>
    <property type="match status" value="1"/>
</dbReference>
<accession>A0A1H7AYL4</accession>
<protein>
    <submittedName>
        <fullName evidence="6">Transcriptional regulator, LysR family</fullName>
    </submittedName>
</protein>
<dbReference type="RefSeq" id="WP_092366797.1">
    <property type="nucleotide sequence ID" value="NZ_BMGV01000006.1"/>
</dbReference>
<keyword evidence="4" id="KW-0804">Transcription</keyword>
<dbReference type="PRINTS" id="PR00039">
    <property type="entry name" value="HTHLYSR"/>
</dbReference>
<evidence type="ECO:0000313" key="6">
    <source>
        <dbReference type="EMBL" id="SEJ66960.1"/>
    </source>
</evidence>
<comment type="similarity">
    <text evidence="1">Belongs to the LysR transcriptional regulatory family.</text>
</comment>
<keyword evidence="2" id="KW-0805">Transcription regulation</keyword>
<organism evidence="6 7">
    <name type="scientific">Cribrihabitans marinus</name>
    <dbReference type="NCBI Taxonomy" id="1227549"/>
    <lineage>
        <taxon>Bacteria</taxon>
        <taxon>Pseudomonadati</taxon>
        <taxon>Pseudomonadota</taxon>
        <taxon>Alphaproteobacteria</taxon>
        <taxon>Rhodobacterales</taxon>
        <taxon>Paracoccaceae</taxon>
        <taxon>Cribrihabitans</taxon>
    </lineage>
</organism>
<evidence type="ECO:0000256" key="2">
    <source>
        <dbReference type="ARBA" id="ARBA00023015"/>
    </source>
</evidence>
<dbReference type="SUPFAM" id="SSF46785">
    <property type="entry name" value="Winged helix' DNA-binding domain"/>
    <property type="match status" value="1"/>
</dbReference>
<dbReference type="STRING" id="1227549.SAMN05444007_106104"/>